<evidence type="ECO:0000313" key="3">
    <source>
        <dbReference type="Proteomes" id="UP001303946"/>
    </source>
</evidence>
<keyword evidence="1" id="KW-0732">Signal</keyword>
<accession>A0ABZ0CZI8</accession>
<dbReference type="RefSeq" id="WP_316701378.1">
    <property type="nucleotide sequence ID" value="NZ_CP136336.1"/>
</dbReference>
<dbReference type="EMBL" id="CP136336">
    <property type="protein sequence ID" value="WOB08591.1"/>
    <property type="molecule type" value="Genomic_DNA"/>
</dbReference>
<dbReference type="Proteomes" id="UP001303946">
    <property type="component" value="Chromosome"/>
</dbReference>
<feature type="signal peptide" evidence="1">
    <location>
        <begin position="1"/>
        <end position="21"/>
    </location>
</feature>
<name>A0ABZ0CZI8_9BURK</name>
<evidence type="ECO:0008006" key="4">
    <source>
        <dbReference type="Google" id="ProtNLM"/>
    </source>
</evidence>
<feature type="chain" id="PRO_5045584594" description="UrcA family protein" evidence="1">
    <location>
        <begin position="22"/>
        <end position="175"/>
    </location>
</feature>
<protein>
    <recommendedName>
        <fullName evidence="4">UrcA family protein</fullName>
    </recommendedName>
</protein>
<proteinExistence type="predicted"/>
<evidence type="ECO:0000256" key="1">
    <source>
        <dbReference type="SAM" id="SignalP"/>
    </source>
</evidence>
<evidence type="ECO:0000313" key="2">
    <source>
        <dbReference type="EMBL" id="WOB08591.1"/>
    </source>
</evidence>
<gene>
    <name evidence="2" type="ORF">RXV79_00730</name>
</gene>
<organism evidence="2 3">
    <name type="scientific">Piscinibacter gummiphilus</name>
    <dbReference type="NCBI Taxonomy" id="946333"/>
    <lineage>
        <taxon>Bacteria</taxon>
        <taxon>Pseudomonadati</taxon>
        <taxon>Pseudomonadota</taxon>
        <taxon>Betaproteobacteria</taxon>
        <taxon>Burkholderiales</taxon>
        <taxon>Sphaerotilaceae</taxon>
        <taxon>Piscinibacter</taxon>
    </lineage>
</organism>
<keyword evidence="3" id="KW-1185">Reference proteome</keyword>
<sequence length="175" mass="18739">MRAAIVVLAMVAAWLSPAARAFEPVTADLEQRLKRTGVEAVNDHLSANAFDLALLHRDTEGCAARAVGLTVELSRGARSGTTEAHTEALRTALGRCTGLVLSLVSVAEVPKVCASVPSWTVMQTVRELRRRMRIIEADEALRNSAKGKACSAACLHELKTTRAGLQASPRGQRAR</sequence>
<reference evidence="2 3" key="1">
    <citation type="submission" date="2023-10" db="EMBL/GenBank/DDBJ databases">
        <title>Bacteria for the degradation of biodegradable plastic PBAT(Polybutylene adipate terephthalate).</title>
        <authorList>
            <person name="Weon H.-Y."/>
            <person name="Yeon J."/>
        </authorList>
    </citation>
    <scope>NUCLEOTIDE SEQUENCE [LARGE SCALE GENOMIC DNA]</scope>
    <source>
        <strain evidence="2 3">SBD 7-3</strain>
    </source>
</reference>